<dbReference type="EMBL" id="WNBW01000003">
    <property type="protein sequence ID" value="MTU03913.1"/>
    <property type="molecule type" value="Genomic_DNA"/>
</dbReference>
<dbReference type="RefSeq" id="WP_125669707.1">
    <property type="nucleotide sequence ID" value="NZ_AP019004.1"/>
</dbReference>
<name>A0A3G9GZH7_9FIRM</name>
<dbReference type="GeneID" id="49407622"/>
<dbReference type="PANTHER" id="PTHR43657:SF1">
    <property type="entry name" value="ALTERED INHERITANCE OF MITOCHONDRIA PROTEIN 24, MITOCHONDRIAL"/>
    <property type="match status" value="1"/>
</dbReference>
<dbReference type="Gene3D" id="3.60.160.10">
    <property type="entry name" value="Mitochondrial biogenesis AIM24"/>
    <property type="match status" value="1"/>
</dbReference>
<comment type="caution">
    <text evidence="1">The sequence shown here is derived from an EMBL/GenBank/DDBJ whole genome shotgun (WGS) entry which is preliminary data.</text>
</comment>
<dbReference type="InterPro" id="IPR002838">
    <property type="entry name" value="AIM24"/>
</dbReference>
<dbReference type="PANTHER" id="PTHR43657">
    <property type="entry name" value="TRYPTOPHAN RNA-BINDING ATTENUATOR PROTEIN-LIKE PROTEIN"/>
    <property type="match status" value="1"/>
</dbReference>
<reference evidence="3 4" key="1">
    <citation type="journal article" date="2019" name="Nat. Med.">
        <title>A library of human gut bacterial isolates paired with longitudinal multiomics data enables mechanistic microbiome research.</title>
        <authorList>
            <person name="Poyet M."/>
            <person name="Groussin M."/>
            <person name="Gibbons S.M."/>
            <person name="Avila-Pacheco J."/>
            <person name="Jiang X."/>
            <person name="Kearney S.M."/>
            <person name="Perrotta A.R."/>
            <person name="Berdy B."/>
            <person name="Zhao S."/>
            <person name="Lieberman T.D."/>
            <person name="Swanson P.K."/>
            <person name="Smith M."/>
            <person name="Roesemann S."/>
            <person name="Alexander J.E."/>
            <person name="Rich S.A."/>
            <person name="Livny J."/>
            <person name="Vlamakis H."/>
            <person name="Clish C."/>
            <person name="Bullock K."/>
            <person name="Deik A."/>
            <person name="Scott J."/>
            <person name="Pierce K.A."/>
            <person name="Xavier R.J."/>
            <person name="Alm E.J."/>
        </authorList>
    </citation>
    <scope>NUCLEOTIDE SEQUENCE [LARGE SCALE GENOMIC DNA]</scope>
    <source>
        <strain evidence="1 4">BIOML-A13</strain>
        <strain evidence="2 3">BIOML-A3</strain>
    </source>
</reference>
<evidence type="ECO:0000313" key="4">
    <source>
        <dbReference type="Proteomes" id="UP000484547"/>
    </source>
</evidence>
<evidence type="ECO:0000313" key="1">
    <source>
        <dbReference type="EMBL" id="MTT75851.1"/>
    </source>
</evidence>
<dbReference type="EMBL" id="WNBM01000003">
    <property type="protein sequence ID" value="MTT75851.1"/>
    <property type="molecule type" value="Genomic_DNA"/>
</dbReference>
<dbReference type="AlphaFoldDB" id="A0A3G9GZH7"/>
<dbReference type="Pfam" id="PF01987">
    <property type="entry name" value="AIM24"/>
    <property type="match status" value="1"/>
</dbReference>
<dbReference type="InterPro" id="IPR016031">
    <property type="entry name" value="Trp_RNA-bd_attenuator-like_dom"/>
</dbReference>
<organism evidence="1 4">
    <name type="scientific">Phascolarctobacterium faecium</name>
    <dbReference type="NCBI Taxonomy" id="33025"/>
    <lineage>
        <taxon>Bacteria</taxon>
        <taxon>Bacillati</taxon>
        <taxon>Bacillota</taxon>
        <taxon>Negativicutes</taxon>
        <taxon>Acidaminococcales</taxon>
        <taxon>Acidaminococcaceae</taxon>
        <taxon>Phascolarctobacterium</taxon>
    </lineage>
</organism>
<evidence type="ECO:0000313" key="3">
    <source>
        <dbReference type="Proteomes" id="UP000443070"/>
    </source>
</evidence>
<accession>A0A3G9GZH7</accession>
<keyword evidence="3" id="KW-1185">Reference proteome</keyword>
<dbReference type="InterPro" id="IPR036983">
    <property type="entry name" value="AIM24_sf"/>
</dbReference>
<dbReference type="SUPFAM" id="SSF51219">
    <property type="entry name" value="TRAP-like"/>
    <property type="match status" value="1"/>
</dbReference>
<dbReference type="NCBIfam" id="TIGR00266">
    <property type="entry name" value="TIGR00266 family protein"/>
    <property type="match status" value="1"/>
</dbReference>
<proteinExistence type="predicted"/>
<gene>
    <name evidence="1" type="ORF">GMD11_06180</name>
    <name evidence="2" type="ORF">GMD18_05825</name>
</gene>
<sequence length="226" mass="23722">MRYEIMQPGAFAFLKVQLEAGESIKAESDAMMAMSGNIKVEGKMEGGMLGGLARKFLSGESLFFQHLTAQGQAGEAVLAPPIPGDVSAYELTGNTLCITSGGFLAAEESVKIETKMQNLGKGLFSGAGLFVVKASGTGTLFFNSFGAIYPLELQVGEEMVVDTGHLVAWDADMNYKVTKASSGIMSSLTSGEMLVCKFTGPGKVYTQSRNPGSFGCWVGGIIPSQG</sequence>
<dbReference type="Proteomes" id="UP000484547">
    <property type="component" value="Unassembled WGS sequence"/>
</dbReference>
<evidence type="ECO:0000313" key="2">
    <source>
        <dbReference type="EMBL" id="MTU03913.1"/>
    </source>
</evidence>
<dbReference type="Proteomes" id="UP000443070">
    <property type="component" value="Unassembled WGS sequence"/>
</dbReference>
<protein>
    <submittedName>
        <fullName evidence="1">TIGR00266 family protein</fullName>
    </submittedName>
</protein>